<dbReference type="GO" id="GO:0046872">
    <property type="term" value="F:metal ion binding"/>
    <property type="evidence" value="ECO:0007669"/>
    <property type="project" value="UniProtKB-KW"/>
</dbReference>
<keyword evidence="2" id="KW-0479">Metal-binding</keyword>
<dbReference type="Pfam" id="PF01814">
    <property type="entry name" value="Hemerythrin"/>
    <property type="match status" value="1"/>
</dbReference>
<dbReference type="PANTHER" id="PTHR37164">
    <property type="entry name" value="BACTERIOHEMERYTHRIN"/>
    <property type="match status" value="1"/>
</dbReference>
<dbReference type="OrthoDB" id="1122424at2"/>
<keyword evidence="6" id="KW-1185">Reference proteome</keyword>
<evidence type="ECO:0000256" key="2">
    <source>
        <dbReference type="ARBA" id="ARBA00022723"/>
    </source>
</evidence>
<accession>A0A1A6C7Q6</accession>
<protein>
    <recommendedName>
        <fullName evidence="4">Hemerythrin-like domain-containing protein</fullName>
    </recommendedName>
</protein>
<dbReference type="InterPro" id="IPR050669">
    <property type="entry name" value="Hemerythrin"/>
</dbReference>
<reference evidence="5 6" key="1">
    <citation type="journal article" date="2014" name="Genome Announc.">
        <title>Draft Genome Sequence of the Iron-Oxidizing, Acidophilic, and Halotolerant 'Thiobacillus prosperus' Type Strain DSM 5130.</title>
        <authorList>
            <person name="Ossandon F.J."/>
            <person name="Cardenas J.P."/>
            <person name="Corbett M."/>
            <person name="Quatrini R."/>
            <person name="Holmes D.S."/>
            <person name="Watkin E."/>
        </authorList>
    </citation>
    <scope>NUCLEOTIDE SEQUENCE [LARGE SCALE GENOMIC DNA]</scope>
    <source>
        <strain evidence="5 6">DSM 5130</strain>
    </source>
</reference>
<dbReference type="EMBL" id="JQSG02000001">
    <property type="protein sequence ID" value="OBS10580.1"/>
    <property type="molecule type" value="Genomic_DNA"/>
</dbReference>
<evidence type="ECO:0000313" key="6">
    <source>
        <dbReference type="Proteomes" id="UP000029273"/>
    </source>
</evidence>
<evidence type="ECO:0000313" key="5">
    <source>
        <dbReference type="EMBL" id="OBS10580.1"/>
    </source>
</evidence>
<dbReference type="RefSeq" id="WP_038093048.1">
    <property type="nucleotide sequence ID" value="NZ_JQSG02000001.1"/>
</dbReference>
<comment type="similarity">
    <text evidence="1">Belongs to the hemerythrin family.</text>
</comment>
<evidence type="ECO:0000256" key="3">
    <source>
        <dbReference type="ARBA" id="ARBA00023004"/>
    </source>
</evidence>
<dbReference type="CDD" id="cd12107">
    <property type="entry name" value="Hemerythrin"/>
    <property type="match status" value="1"/>
</dbReference>
<dbReference type="NCBIfam" id="TIGR02481">
    <property type="entry name" value="hemeryth_dom"/>
    <property type="match status" value="1"/>
</dbReference>
<dbReference type="PANTHER" id="PTHR37164:SF1">
    <property type="entry name" value="BACTERIOHEMERYTHRIN"/>
    <property type="match status" value="1"/>
</dbReference>
<keyword evidence="3" id="KW-0408">Iron</keyword>
<dbReference type="SUPFAM" id="SSF47188">
    <property type="entry name" value="Hemerythrin-like"/>
    <property type="match status" value="1"/>
</dbReference>
<dbReference type="NCBIfam" id="NF033749">
    <property type="entry name" value="bact_hemeryth"/>
    <property type="match status" value="1"/>
</dbReference>
<organism evidence="5 6">
    <name type="scientific">Acidihalobacter prosperus</name>
    <dbReference type="NCBI Taxonomy" id="160660"/>
    <lineage>
        <taxon>Bacteria</taxon>
        <taxon>Pseudomonadati</taxon>
        <taxon>Pseudomonadota</taxon>
        <taxon>Gammaproteobacteria</taxon>
        <taxon>Chromatiales</taxon>
        <taxon>Ectothiorhodospiraceae</taxon>
        <taxon>Acidihalobacter</taxon>
    </lineage>
</organism>
<evidence type="ECO:0000256" key="1">
    <source>
        <dbReference type="ARBA" id="ARBA00010587"/>
    </source>
</evidence>
<dbReference type="Gene3D" id="1.20.120.50">
    <property type="entry name" value="Hemerythrin-like"/>
    <property type="match status" value="1"/>
</dbReference>
<dbReference type="AlphaFoldDB" id="A0A1A6C7Q6"/>
<name>A0A1A6C7Q6_9GAMM</name>
<comment type="caution">
    <text evidence="5">The sequence shown here is derived from an EMBL/GenBank/DDBJ whole genome shotgun (WGS) entry which is preliminary data.</text>
</comment>
<gene>
    <name evidence="5" type="ORF">Thpro_020296</name>
</gene>
<dbReference type="InterPro" id="IPR012312">
    <property type="entry name" value="Hemerythrin-like"/>
</dbReference>
<dbReference type="InterPro" id="IPR035938">
    <property type="entry name" value="Hemerythrin-like_sf"/>
</dbReference>
<feature type="domain" description="Hemerythrin-like" evidence="4">
    <location>
        <begin position="18"/>
        <end position="134"/>
    </location>
</feature>
<evidence type="ECO:0000259" key="4">
    <source>
        <dbReference type="Pfam" id="PF01814"/>
    </source>
</evidence>
<dbReference type="InterPro" id="IPR012827">
    <property type="entry name" value="Hemerythrin_metal-bd"/>
</dbReference>
<sequence>MIENITEYAGWKRDYALGIQEIDEQHKIVFEQIEELRQAIVHGDSHQHIGNIIERMAEYARIHLVMEECVLRMFAYTGYEAHKGAHEQGVRQIAAFSRRHAAGDREVALEFFEFIGGWWCRHILIDDARYVPTLMKKGAARAWLPGVTGLLRWRRGGAY</sequence>
<dbReference type="Proteomes" id="UP000029273">
    <property type="component" value="Unassembled WGS sequence"/>
</dbReference>
<proteinExistence type="inferred from homology"/>